<dbReference type="EMBL" id="JAAGVY010000008">
    <property type="protein sequence ID" value="NEN23176.1"/>
    <property type="molecule type" value="Genomic_DNA"/>
</dbReference>
<dbReference type="Gene3D" id="1.10.730.10">
    <property type="entry name" value="Isoleucyl-tRNA Synthetase, Domain 1"/>
    <property type="match status" value="1"/>
</dbReference>
<sequence length="594" mass="68666">MGKIETQIQELASKGVKEIFNADLKPEEIQIQNTRKEFEGEFTIVTFPLTKLSAKSPEETGNALGQYMVGNSEDLESFSVVKGFLNLKFRSVYWVDRLNKMLTKNRFGFRDKKTKGLVMVEYSSPNTNKPLHLGHLRNIFLGYSVSKILEAYGHTVKRVQIINDRGIHICKSMLAWQKFGEGETPRSTSLKGDHFVGKYYIVFNNKYKEQVAKMVEKGMSQEDAEDQAPLMREAREMLKKWEAKDPQVYKLWETMNEWVYDGFNRTYERMGVRFDKLYYESNTWTVGKKIALEAVDSGVFNKQDDGSVWVDLTNDGLDKKLILRKDGTAVYMTQDIGTAILRYHDFPELTKLVYTVGNEQEYHFQVLFKILEKLGHKWAKDCYHLSYGMVELPEGKMKSREGTVVDADEIMETMVHSAETITTELGKLEDMQRAEKRKLFEDIGMAALKYFLLRVDPKKNMLFDPKESIDFNGHTGPFIQYSYARIQSVLRSYGSIPMYFEKDFEINEHERALQHKIYQYPYIIESAALEYNPALLANYIYDLAKDFAAFYQNHSILQAETENIKEYRAGLAAAVGRVIESGMELIGICVPNRM</sequence>
<dbReference type="PROSITE" id="PS00178">
    <property type="entry name" value="AA_TRNA_LIGASE_I"/>
    <property type="match status" value="1"/>
</dbReference>
<accession>A0A7K3WNG9</accession>
<evidence type="ECO:0000256" key="1">
    <source>
        <dbReference type="ARBA" id="ARBA00005594"/>
    </source>
</evidence>
<dbReference type="InterPro" id="IPR009080">
    <property type="entry name" value="tRNAsynth_Ia_anticodon-bd"/>
</dbReference>
<feature type="domain" description="DALR anticodon binding" evidence="11">
    <location>
        <begin position="479"/>
        <end position="594"/>
    </location>
</feature>
<dbReference type="Pfam" id="PF00750">
    <property type="entry name" value="tRNA-synt_1d"/>
    <property type="match status" value="1"/>
</dbReference>
<keyword evidence="6 9" id="KW-0648">Protein biosynthesis</keyword>
<evidence type="ECO:0000256" key="9">
    <source>
        <dbReference type="HAMAP-Rule" id="MF_00123"/>
    </source>
</evidence>
<evidence type="ECO:0000259" key="11">
    <source>
        <dbReference type="SMART" id="SM00836"/>
    </source>
</evidence>
<dbReference type="GO" id="GO:0005524">
    <property type="term" value="F:ATP binding"/>
    <property type="evidence" value="ECO:0007669"/>
    <property type="project" value="UniProtKB-UniRule"/>
</dbReference>
<keyword evidence="2 9" id="KW-0963">Cytoplasm</keyword>
<dbReference type="SUPFAM" id="SSF55190">
    <property type="entry name" value="Arginyl-tRNA synthetase (ArgRS), N-terminal 'additional' domain"/>
    <property type="match status" value="1"/>
</dbReference>
<evidence type="ECO:0000256" key="5">
    <source>
        <dbReference type="ARBA" id="ARBA00022840"/>
    </source>
</evidence>
<feature type="domain" description="Arginyl tRNA synthetase N-terminal" evidence="12">
    <location>
        <begin position="6"/>
        <end position="89"/>
    </location>
</feature>
<comment type="subcellular location">
    <subcellularLocation>
        <location evidence="9">Cytoplasm</location>
    </subcellularLocation>
</comment>
<keyword evidence="7 9" id="KW-0030">Aminoacyl-tRNA synthetase</keyword>
<evidence type="ECO:0000256" key="7">
    <source>
        <dbReference type="ARBA" id="ARBA00023146"/>
    </source>
</evidence>
<dbReference type="RefSeq" id="WP_163284123.1">
    <property type="nucleotide sequence ID" value="NZ_JAAGVY010000008.1"/>
</dbReference>
<dbReference type="InterPro" id="IPR036695">
    <property type="entry name" value="Arg-tRNA-synth_N_sf"/>
</dbReference>
<comment type="caution">
    <text evidence="13">The sequence shown here is derived from an EMBL/GenBank/DDBJ whole genome shotgun (WGS) entry which is preliminary data.</text>
</comment>
<dbReference type="InterPro" id="IPR001412">
    <property type="entry name" value="aa-tRNA-synth_I_CS"/>
</dbReference>
<evidence type="ECO:0000313" key="14">
    <source>
        <dbReference type="Proteomes" id="UP000486602"/>
    </source>
</evidence>
<dbReference type="InterPro" id="IPR008909">
    <property type="entry name" value="DALR_anticod-bd"/>
</dbReference>
<comment type="subunit">
    <text evidence="9">Monomer.</text>
</comment>
<dbReference type="PRINTS" id="PR01038">
    <property type="entry name" value="TRNASYNTHARG"/>
</dbReference>
<proteinExistence type="inferred from homology"/>
<gene>
    <name evidence="9" type="primary">argS</name>
    <name evidence="13" type="ORF">G3O08_06645</name>
</gene>
<dbReference type="PANTHER" id="PTHR11956:SF5">
    <property type="entry name" value="ARGININE--TRNA LIGASE, CYTOPLASMIC"/>
    <property type="match status" value="1"/>
</dbReference>
<dbReference type="Gene3D" id="3.40.50.620">
    <property type="entry name" value="HUPs"/>
    <property type="match status" value="1"/>
</dbReference>
<dbReference type="GO" id="GO:0005737">
    <property type="term" value="C:cytoplasm"/>
    <property type="evidence" value="ECO:0007669"/>
    <property type="project" value="UniProtKB-SubCell"/>
</dbReference>
<dbReference type="SMART" id="SM01016">
    <property type="entry name" value="Arg_tRNA_synt_N"/>
    <property type="match status" value="1"/>
</dbReference>
<dbReference type="InterPro" id="IPR035684">
    <property type="entry name" value="ArgRS_core"/>
</dbReference>
<evidence type="ECO:0000256" key="3">
    <source>
        <dbReference type="ARBA" id="ARBA00022598"/>
    </source>
</evidence>
<keyword evidence="3 9" id="KW-0436">Ligase</keyword>
<evidence type="ECO:0000256" key="2">
    <source>
        <dbReference type="ARBA" id="ARBA00022490"/>
    </source>
</evidence>
<keyword evidence="5 9" id="KW-0067">ATP-binding</keyword>
<dbReference type="PANTHER" id="PTHR11956">
    <property type="entry name" value="ARGINYL-TRNA SYNTHETASE"/>
    <property type="match status" value="1"/>
</dbReference>
<dbReference type="GO" id="GO:0004814">
    <property type="term" value="F:arginine-tRNA ligase activity"/>
    <property type="evidence" value="ECO:0007669"/>
    <property type="project" value="UniProtKB-UniRule"/>
</dbReference>
<protein>
    <recommendedName>
        <fullName evidence="9">Arginine--tRNA ligase</fullName>
        <ecNumber evidence="9">6.1.1.19</ecNumber>
    </recommendedName>
    <alternativeName>
        <fullName evidence="9">Arginyl-tRNA synthetase</fullName>
        <shortName evidence="9">ArgRS</shortName>
    </alternativeName>
</protein>
<dbReference type="SMART" id="SM00836">
    <property type="entry name" value="DALR_1"/>
    <property type="match status" value="1"/>
</dbReference>
<dbReference type="GO" id="GO:0006420">
    <property type="term" value="P:arginyl-tRNA aminoacylation"/>
    <property type="evidence" value="ECO:0007669"/>
    <property type="project" value="UniProtKB-UniRule"/>
</dbReference>
<comment type="similarity">
    <text evidence="1 9 10">Belongs to the class-I aminoacyl-tRNA synthetase family.</text>
</comment>
<dbReference type="EC" id="6.1.1.19" evidence="9"/>
<dbReference type="InterPro" id="IPR005148">
    <property type="entry name" value="Arg-tRNA-synth_N"/>
</dbReference>
<dbReference type="InterPro" id="IPR001278">
    <property type="entry name" value="Arg-tRNA-ligase"/>
</dbReference>
<reference evidence="13 14" key="1">
    <citation type="submission" date="2020-02" db="EMBL/GenBank/DDBJ databases">
        <title>Out from the shadows clarifying the taxonomy of the family Cryomorphaceae and related taxa by utilizing the GTDB taxonomic framework.</title>
        <authorList>
            <person name="Bowman J.P."/>
        </authorList>
    </citation>
    <scope>NUCLEOTIDE SEQUENCE [LARGE SCALE GENOMIC DNA]</scope>
    <source>
        <strain evidence="13 14">QSSC 1-22</strain>
    </source>
</reference>
<dbReference type="AlphaFoldDB" id="A0A7K3WNG9"/>
<feature type="short sequence motif" description="'HIGH' region" evidence="9">
    <location>
        <begin position="125"/>
        <end position="135"/>
    </location>
</feature>
<dbReference type="NCBIfam" id="TIGR00456">
    <property type="entry name" value="argS"/>
    <property type="match status" value="1"/>
</dbReference>
<name>A0A7K3WNG9_9FLAO</name>
<keyword evidence="4 9" id="KW-0547">Nucleotide-binding</keyword>
<dbReference type="Proteomes" id="UP000486602">
    <property type="component" value="Unassembled WGS sequence"/>
</dbReference>
<dbReference type="InterPro" id="IPR014729">
    <property type="entry name" value="Rossmann-like_a/b/a_fold"/>
</dbReference>
<dbReference type="Pfam" id="PF05746">
    <property type="entry name" value="DALR_1"/>
    <property type="match status" value="1"/>
</dbReference>
<dbReference type="SUPFAM" id="SSF47323">
    <property type="entry name" value="Anticodon-binding domain of a subclass of class I aminoacyl-tRNA synthetases"/>
    <property type="match status" value="1"/>
</dbReference>
<keyword evidence="14" id="KW-1185">Reference proteome</keyword>
<organism evidence="13 14">
    <name type="scientific">Cryomorpha ignava</name>
    <dbReference type="NCBI Taxonomy" id="101383"/>
    <lineage>
        <taxon>Bacteria</taxon>
        <taxon>Pseudomonadati</taxon>
        <taxon>Bacteroidota</taxon>
        <taxon>Flavobacteriia</taxon>
        <taxon>Flavobacteriales</taxon>
        <taxon>Cryomorphaceae</taxon>
        <taxon>Cryomorpha</taxon>
    </lineage>
</organism>
<dbReference type="Gene3D" id="3.30.1360.70">
    <property type="entry name" value="Arginyl tRNA synthetase N-terminal domain"/>
    <property type="match status" value="1"/>
</dbReference>
<dbReference type="HAMAP" id="MF_00123">
    <property type="entry name" value="Arg_tRNA_synth"/>
    <property type="match status" value="1"/>
</dbReference>
<evidence type="ECO:0000256" key="10">
    <source>
        <dbReference type="RuleBase" id="RU363038"/>
    </source>
</evidence>
<evidence type="ECO:0000313" key="13">
    <source>
        <dbReference type="EMBL" id="NEN23176.1"/>
    </source>
</evidence>
<dbReference type="SUPFAM" id="SSF52374">
    <property type="entry name" value="Nucleotidylyl transferase"/>
    <property type="match status" value="1"/>
</dbReference>
<evidence type="ECO:0000256" key="6">
    <source>
        <dbReference type="ARBA" id="ARBA00022917"/>
    </source>
</evidence>
<evidence type="ECO:0000256" key="4">
    <source>
        <dbReference type="ARBA" id="ARBA00022741"/>
    </source>
</evidence>
<comment type="catalytic activity">
    <reaction evidence="8 9">
        <text>tRNA(Arg) + L-arginine + ATP = L-arginyl-tRNA(Arg) + AMP + diphosphate</text>
        <dbReference type="Rhea" id="RHEA:20301"/>
        <dbReference type="Rhea" id="RHEA-COMP:9658"/>
        <dbReference type="Rhea" id="RHEA-COMP:9673"/>
        <dbReference type="ChEBI" id="CHEBI:30616"/>
        <dbReference type="ChEBI" id="CHEBI:32682"/>
        <dbReference type="ChEBI" id="CHEBI:33019"/>
        <dbReference type="ChEBI" id="CHEBI:78442"/>
        <dbReference type="ChEBI" id="CHEBI:78513"/>
        <dbReference type="ChEBI" id="CHEBI:456215"/>
        <dbReference type="EC" id="6.1.1.19"/>
    </reaction>
</comment>
<evidence type="ECO:0000259" key="12">
    <source>
        <dbReference type="SMART" id="SM01016"/>
    </source>
</evidence>
<evidence type="ECO:0000256" key="8">
    <source>
        <dbReference type="ARBA" id="ARBA00049339"/>
    </source>
</evidence>